<feature type="compositionally biased region" description="Low complexity" evidence="1">
    <location>
        <begin position="70"/>
        <end position="83"/>
    </location>
</feature>
<accession>A0A0B6YGI7</accession>
<sequence>GNDHMPGKRVGRPRGSKNQLERQQHFQRTVSIDEPSISSHLGFGTGQQSSLYGRDSPYHNQSPNSASYPGESSHGSGGTSSLSYQGQVQQTSNNINSSVQGQGGFQRSLSFQGPAGGRMAADTDPEHSILGNLLKGRGGSSSSTGSKSPAQTILTNVGRSPGHSMCPDRTGRSPLTQSSVYDRGGRSPAHSLISEAMSPVSVFSPDSSRATPSVIKDEPEVISSMDESSCCPPMFDSTNSP</sequence>
<name>A0A0B6YGI7_9EUPU</name>
<feature type="compositionally biased region" description="Polar residues" evidence="1">
    <location>
        <begin position="84"/>
        <end position="111"/>
    </location>
</feature>
<dbReference type="EMBL" id="HACG01008442">
    <property type="protein sequence ID" value="CEK55307.1"/>
    <property type="molecule type" value="Transcribed_RNA"/>
</dbReference>
<gene>
    <name evidence="2" type="primary">ORF24887</name>
</gene>
<protein>
    <submittedName>
        <fullName evidence="2">Uncharacterized protein</fullName>
    </submittedName>
</protein>
<feature type="region of interest" description="Disordered" evidence="1">
    <location>
        <begin position="202"/>
        <end position="241"/>
    </location>
</feature>
<dbReference type="AlphaFoldDB" id="A0A0B6YGI7"/>
<reference evidence="2" key="1">
    <citation type="submission" date="2014-12" db="EMBL/GenBank/DDBJ databases">
        <title>Insight into the proteome of Arion vulgaris.</title>
        <authorList>
            <person name="Aradska J."/>
            <person name="Bulat T."/>
            <person name="Smidak R."/>
            <person name="Sarate P."/>
            <person name="Gangsoo J."/>
            <person name="Sialana F."/>
            <person name="Bilban M."/>
            <person name="Lubec G."/>
        </authorList>
    </citation>
    <scope>NUCLEOTIDE SEQUENCE</scope>
    <source>
        <tissue evidence="2">Skin</tissue>
    </source>
</reference>
<proteinExistence type="predicted"/>
<feature type="compositionally biased region" description="Polar residues" evidence="1">
    <location>
        <begin position="149"/>
        <end position="158"/>
    </location>
</feature>
<feature type="non-terminal residue" evidence="2">
    <location>
        <position position="1"/>
    </location>
</feature>
<evidence type="ECO:0000313" key="2">
    <source>
        <dbReference type="EMBL" id="CEK55307.1"/>
    </source>
</evidence>
<feature type="non-terminal residue" evidence="2">
    <location>
        <position position="241"/>
    </location>
</feature>
<feature type="compositionally biased region" description="Polar residues" evidence="1">
    <location>
        <begin position="58"/>
        <end position="67"/>
    </location>
</feature>
<evidence type="ECO:0000256" key="1">
    <source>
        <dbReference type="SAM" id="MobiDB-lite"/>
    </source>
</evidence>
<feature type="region of interest" description="Disordered" evidence="1">
    <location>
        <begin position="1"/>
        <end position="190"/>
    </location>
</feature>
<organism evidence="2">
    <name type="scientific">Arion vulgaris</name>
    <dbReference type="NCBI Taxonomy" id="1028688"/>
    <lineage>
        <taxon>Eukaryota</taxon>
        <taxon>Metazoa</taxon>
        <taxon>Spiralia</taxon>
        <taxon>Lophotrochozoa</taxon>
        <taxon>Mollusca</taxon>
        <taxon>Gastropoda</taxon>
        <taxon>Heterobranchia</taxon>
        <taxon>Euthyneura</taxon>
        <taxon>Panpulmonata</taxon>
        <taxon>Eupulmonata</taxon>
        <taxon>Stylommatophora</taxon>
        <taxon>Helicina</taxon>
        <taxon>Arionoidea</taxon>
        <taxon>Arionidae</taxon>
        <taxon>Arion</taxon>
    </lineage>
</organism>